<dbReference type="InterPro" id="IPR002694">
    <property type="entry name" value="Znf_CHC2"/>
</dbReference>
<evidence type="ECO:0000256" key="3">
    <source>
        <dbReference type="ARBA" id="ARBA00022679"/>
    </source>
</evidence>
<dbReference type="GO" id="GO:0008270">
    <property type="term" value="F:zinc ion binding"/>
    <property type="evidence" value="ECO:0007669"/>
    <property type="project" value="UniProtKB-UniRule"/>
</dbReference>
<protein>
    <recommendedName>
        <fullName evidence="12 13">DNA primase</fullName>
        <ecNumber evidence="12">2.7.7.101</ecNumber>
    </recommendedName>
</protein>
<comment type="catalytic activity">
    <reaction evidence="12">
        <text>ssDNA + n NTP = ssDNA/pppN(pN)n-1 hybrid + (n-1) diphosphate.</text>
        <dbReference type="EC" id="2.7.7.101"/>
    </reaction>
</comment>
<evidence type="ECO:0000256" key="13">
    <source>
        <dbReference type="PIRNR" id="PIRNR002811"/>
    </source>
</evidence>
<feature type="domain" description="Toprim" evidence="15">
    <location>
        <begin position="237"/>
        <end position="318"/>
    </location>
</feature>
<dbReference type="Gene3D" id="3.90.980.10">
    <property type="entry name" value="DNA primase, catalytic core, N-terminal domain"/>
    <property type="match status" value="1"/>
</dbReference>
<keyword evidence="8 12" id="KW-0862">Zinc</keyword>
<dbReference type="Pfam" id="PF01807">
    <property type="entry name" value="Zn_ribbon_DnaG"/>
    <property type="match status" value="1"/>
</dbReference>
<dbReference type="Pfam" id="PF13155">
    <property type="entry name" value="Toprim_2"/>
    <property type="match status" value="1"/>
</dbReference>
<evidence type="ECO:0000256" key="9">
    <source>
        <dbReference type="ARBA" id="ARBA00022842"/>
    </source>
</evidence>
<dbReference type="SMART" id="SM00493">
    <property type="entry name" value="TOPRIM"/>
    <property type="match status" value="1"/>
</dbReference>
<comment type="caution">
    <text evidence="16">The sequence shown here is derived from an EMBL/GenBank/DDBJ whole genome shotgun (WGS) entry which is preliminary data.</text>
</comment>
<dbReference type="InterPro" id="IPR050219">
    <property type="entry name" value="DnaG_primase"/>
</dbReference>
<dbReference type="Pfam" id="PF08275">
    <property type="entry name" value="DNAG_N"/>
    <property type="match status" value="1"/>
</dbReference>
<dbReference type="PANTHER" id="PTHR30313">
    <property type="entry name" value="DNA PRIMASE"/>
    <property type="match status" value="1"/>
</dbReference>
<evidence type="ECO:0000313" key="16">
    <source>
        <dbReference type="EMBL" id="HHS48738.1"/>
    </source>
</evidence>
<dbReference type="InterPro" id="IPR013264">
    <property type="entry name" value="DNAG_N"/>
</dbReference>
<comment type="function">
    <text evidence="12 13">RNA polymerase that catalyzes the synthesis of short RNA molecules used as primers for DNA polymerase during DNA replication.</text>
</comment>
<dbReference type="SUPFAM" id="SSF57783">
    <property type="entry name" value="Zinc beta-ribbon"/>
    <property type="match status" value="1"/>
</dbReference>
<sequence>MNLVEEIKNRLDIVDFINRYVNLKKSGNNYIGLCPFHSEKTPSFTVNKDKQFFHCFGCGESGDLITFYMKIENLDFKEAVRNLALELGLEVNSDYESSKKENLLLDINKFACEFFQKKLKNSDFAQNYIEKRQIKQETQEAFQIGYNPNDNSLLDFLLKKYSIKLLNESGIVSNAYNIFAGRLMFPISDEYGKIVGFAGRALHDNQKAKYINTKETSIFSKQRLLYGFDKAKTYIKDYLIICEGYFDCIRLHQEGLQCTSATMGTNLSDYHIRLIKRFTNKIYFNFDSDEAGIKAMLKNTKVLGQLDAYVIEFNLKDSQKEDPDSFVMKYSIQEYKKLIQNAKDYFSFLEEKILKEHNLQNARLSQSQPISVASAVNAIKSTIDNISDPVLKSLYYSKARRLLNLNIAQKNYISQETPKKTYTKSHYIISYLLKDPFLLDWIEDKEEFANNFDGTLKEIFLKLTQSKDVSFEQFVSTVDKQTASVCYELYLLTQEESISQKRTNFLMLINALELEKLKKQMHYYLKKIAQEPNNEELKELYRQTKNKLQRLKNE</sequence>
<keyword evidence="10 12" id="KW-0238">DNA-binding</keyword>
<evidence type="ECO:0000256" key="2">
    <source>
        <dbReference type="ARBA" id="ARBA00022515"/>
    </source>
</evidence>
<comment type="cofactor">
    <cofactor evidence="12 13 14">
        <name>Zn(2+)</name>
        <dbReference type="ChEBI" id="CHEBI:29105"/>
    </cofactor>
    <text evidence="12 13 14">Binds 1 zinc ion per monomer.</text>
</comment>
<keyword evidence="7 12" id="KW-0863">Zinc-finger</keyword>
<keyword evidence="1 12" id="KW-0240">DNA-directed RNA polymerase</keyword>
<dbReference type="FunFam" id="3.90.580.10:FF:000001">
    <property type="entry name" value="DNA primase"/>
    <property type="match status" value="1"/>
</dbReference>
<dbReference type="NCBIfam" id="TIGR01391">
    <property type="entry name" value="dnaG"/>
    <property type="match status" value="1"/>
</dbReference>
<dbReference type="GO" id="GO:0003677">
    <property type="term" value="F:DNA binding"/>
    <property type="evidence" value="ECO:0007669"/>
    <property type="project" value="UniProtKB-KW"/>
</dbReference>
<dbReference type="GO" id="GO:0006269">
    <property type="term" value="P:DNA replication, synthesis of primer"/>
    <property type="evidence" value="ECO:0007669"/>
    <property type="project" value="UniProtKB-UniRule"/>
</dbReference>
<keyword evidence="5 12" id="KW-0235">DNA replication</keyword>
<dbReference type="Proteomes" id="UP000886400">
    <property type="component" value="Unassembled WGS sequence"/>
</dbReference>
<dbReference type="AlphaFoldDB" id="A0A7C6A6N9"/>
<feature type="zinc finger region" description="CHC2-type" evidence="12 14">
    <location>
        <begin position="34"/>
        <end position="58"/>
    </location>
</feature>
<dbReference type="GO" id="GO:0000428">
    <property type="term" value="C:DNA-directed RNA polymerase complex"/>
    <property type="evidence" value="ECO:0007669"/>
    <property type="project" value="UniProtKB-KW"/>
</dbReference>
<keyword evidence="2 12" id="KW-0639">Primosome</keyword>
<dbReference type="EMBL" id="DRZX01000126">
    <property type="protein sequence ID" value="HHS48738.1"/>
    <property type="molecule type" value="Genomic_DNA"/>
</dbReference>
<dbReference type="InterPro" id="IPR006295">
    <property type="entry name" value="DNA_primase_DnaG"/>
</dbReference>
<organism evidence="16">
    <name type="scientific">Desulfurella acetivorans</name>
    <dbReference type="NCBI Taxonomy" id="33002"/>
    <lineage>
        <taxon>Bacteria</taxon>
        <taxon>Pseudomonadati</taxon>
        <taxon>Campylobacterota</taxon>
        <taxon>Desulfurellia</taxon>
        <taxon>Desulfurellales</taxon>
        <taxon>Desulfurellaceae</taxon>
        <taxon>Desulfurella</taxon>
    </lineage>
</organism>
<dbReference type="GO" id="GO:0003899">
    <property type="term" value="F:DNA-directed RNA polymerase activity"/>
    <property type="evidence" value="ECO:0007669"/>
    <property type="project" value="UniProtKB-UniRule"/>
</dbReference>
<dbReference type="EC" id="2.7.7.101" evidence="12"/>
<keyword evidence="11 12" id="KW-0804">Transcription</keyword>
<evidence type="ECO:0000256" key="1">
    <source>
        <dbReference type="ARBA" id="ARBA00022478"/>
    </source>
</evidence>
<evidence type="ECO:0000256" key="5">
    <source>
        <dbReference type="ARBA" id="ARBA00022705"/>
    </source>
</evidence>
<dbReference type="InterPro" id="IPR006171">
    <property type="entry name" value="TOPRIM_dom"/>
</dbReference>
<comment type="subunit">
    <text evidence="12">Monomer. Interacts with DnaB.</text>
</comment>
<dbReference type="SMART" id="SM00400">
    <property type="entry name" value="ZnF_CHCC"/>
    <property type="match status" value="1"/>
</dbReference>
<evidence type="ECO:0000256" key="12">
    <source>
        <dbReference type="HAMAP-Rule" id="MF_00974"/>
    </source>
</evidence>
<dbReference type="InterPro" id="IPR034151">
    <property type="entry name" value="TOPRIM_DnaG_bac"/>
</dbReference>
<dbReference type="PANTHER" id="PTHR30313:SF2">
    <property type="entry name" value="DNA PRIMASE"/>
    <property type="match status" value="1"/>
</dbReference>
<gene>
    <name evidence="12 16" type="primary">dnaG</name>
    <name evidence="16" type="ORF">ENM99_02615</name>
</gene>
<evidence type="ECO:0000256" key="11">
    <source>
        <dbReference type="ARBA" id="ARBA00023163"/>
    </source>
</evidence>
<keyword evidence="4 12" id="KW-0548">Nucleotidyltransferase</keyword>
<evidence type="ECO:0000256" key="4">
    <source>
        <dbReference type="ARBA" id="ARBA00022695"/>
    </source>
</evidence>
<accession>A0A7C6A6N9</accession>
<dbReference type="SUPFAM" id="SSF56731">
    <property type="entry name" value="DNA primase core"/>
    <property type="match status" value="1"/>
</dbReference>
<dbReference type="Gene3D" id="3.90.580.10">
    <property type="entry name" value="Zinc finger, CHC2-type domain"/>
    <property type="match status" value="1"/>
</dbReference>
<dbReference type="GO" id="GO:1990077">
    <property type="term" value="C:primosome complex"/>
    <property type="evidence" value="ECO:0007669"/>
    <property type="project" value="UniProtKB-KW"/>
</dbReference>
<dbReference type="PROSITE" id="PS50880">
    <property type="entry name" value="TOPRIM"/>
    <property type="match status" value="1"/>
</dbReference>
<evidence type="ECO:0000256" key="10">
    <source>
        <dbReference type="ARBA" id="ARBA00023125"/>
    </source>
</evidence>
<comment type="domain">
    <text evidence="12">Contains an N-terminal zinc-binding domain, a central core domain that contains the primase activity, and a C-terminal DnaB-binding domain.</text>
</comment>
<dbReference type="InterPro" id="IPR037068">
    <property type="entry name" value="DNA_primase_core_N_sf"/>
</dbReference>
<comment type="similarity">
    <text evidence="12 13">Belongs to the DnaG primase family.</text>
</comment>
<dbReference type="CDD" id="cd03364">
    <property type="entry name" value="TOPRIM_DnaG_primases"/>
    <property type="match status" value="1"/>
</dbReference>
<keyword evidence="6 12" id="KW-0479">Metal-binding</keyword>
<proteinExistence type="inferred from homology"/>
<dbReference type="Gene3D" id="3.40.1360.10">
    <property type="match status" value="1"/>
</dbReference>
<dbReference type="InterPro" id="IPR036977">
    <property type="entry name" value="DNA_primase_Znf_CHC2"/>
</dbReference>
<dbReference type="HAMAP" id="MF_00974">
    <property type="entry name" value="DNA_primase_DnaG"/>
    <property type="match status" value="1"/>
</dbReference>
<evidence type="ECO:0000256" key="14">
    <source>
        <dbReference type="PIRSR" id="PIRSR002811-1"/>
    </source>
</evidence>
<dbReference type="InterPro" id="IPR030846">
    <property type="entry name" value="DnaG_bac"/>
</dbReference>
<evidence type="ECO:0000259" key="15">
    <source>
        <dbReference type="PROSITE" id="PS50880"/>
    </source>
</evidence>
<evidence type="ECO:0000256" key="8">
    <source>
        <dbReference type="ARBA" id="ARBA00022833"/>
    </source>
</evidence>
<name>A0A7C6A6N9_DESAE</name>
<evidence type="ECO:0000256" key="7">
    <source>
        <dbReference type="ARBA" id="ARBA00022771"/>
    </source>
</evidence>
<keyword evidence="3 12" id="KW-0808">Transferase</keyword>
<dbReference type="GO" id="GO:0005737">
    <property type="term" value="C:cytoplasm"/>
    <property type="evidence" value="ECO:0007669"/>
    <property type="project" value="TreeGrafter"/>
</dbReference>
<dbReference type="PIRSF" id="PIRSF002811">
    <property type="entry name" value="DnaG"/>
    <property type="match status" value="1"/>
</dbReference>
<reference evidence="16" key="1">
    <citation type="journal article" date="2020" name="mSystems">
        <title>Genome- and Community-Level Interaction Insights into Carbon Utilization and Element Cycling Functions of Hydrothermarchaeota in Hydrothermal Sediment.</title>
        <authorList>
            <person name="Zhou Z."/>
            <person name="Liu Y."/>
            <person name="Xu W."/>
            <person name="Pan J."/>
            <person name="Luo Z.H."/>
            <person name="Li M."/>
        </authorList>
    </citation>
    <scope>NUCLEOTIDE SEQUENCE [LARGE SCALE GENOMIC DNA]</scope>
    <source>
        <strain evidence="16">SpSt-1135</strain>
    </source>
</reference>
<keyword evidence="9" id="KW-0460">Magnesium</keyword>
<evidence type="ECO:0000256" key="6">
    <source>
        <dbReference type="ARBA" id="ARBA00022723"/>
    </source>
</evidence>